<dbReference type="AlphaFoldDB" id="A0A316YPB9"/>
<evidence type="ECO:0000256" key="1">
    <source>
        <dbReference type="SAM" id="SignalP"/>
    </source>
</evidence>
<dbReference type="GeneID" id="37045804"/>
<sequence>MSTVANRLISSMIGAVFLLSLCISMLTFSVSASEELGPHQDHRLESWNSGDSMMRRTTKAHRPVFDRWSNCPHGCPFSMDMMQGEVDQHTIEDHEIEGNDVNSGVVFVVAGRGVSYKNFAPDHNGAKAWGKACKQAVYEAYSRKPFRLDSRRDYLSTYNTGCIQSMCTTTTGVLLGSCTLISVDAGTLNNAKNVETGFDLSHLTLKRMRHVSRIMSVKDLYTAPQQLMKGKRSVTAPVLFSSLKEHP</sequence>
<keyword evidence="3" id="KW-1185">Reference proteome</keyword>
<gene>
    <name evidence="2" type="ORF">FA10DRAFT_284076</name>
</gene>
<feature type="chain" id="PRO_5016407920" evidence="1">
    <location>
        <begin position="33"/>
        <end position="247"/>
    </location>
</feature>
<reference evidence="2 3" key="1">
    <citation type="journal article" date="2018" name="Mol. Biol. Evol.">
        <title>Broad Genomic Sampling Reveals a Smut Pathogenic Ancestry of the Fungal Clade Ustilaginomycotina.</title>
        <authorList>
            <person name="Kijpornyongpan T."/>
            <person name="Mondo S.J."/>
            <person name="Barry K."/>
            <person name="Sandor L."/>
            <person name="Lee J."/>
            <person name="Lipzen A."/>
            <person name="Pangilinan J."/>
            <person name="LaButti K."/>
            <person name="Hainaut M."/>
            <person name="Henrissat B."/>
            <person name="Grigoriev I.V."/>
            <person name="Spatafora J.W."/>
            <person name="Aime M.C."/>
        </authorList>
    </citation>
    <scope>NUCLEOTIDE SEQUENCE [LARGE SCALE GENOMIC DNA]</scope>
    <source>
        <strain evidence="2 3">MCA 4198</strain>
    </source>
</reference>
<feature type="signal peptide" evidence="1">
    <location>
        <begin position="1"/>
        <end position="32"/>
    </location>
</feature>
<name>A0A316YPB9_9BASI</name>
<proteinExistence type="predicted"/>
<organism evidence="2 3">
    <name type="scientific">Acaromyces ingoldii</name>
    <dbReference type="NCBI Taxonomy" id="215250"/>
    <lineage>
        <taxon>Eukaryota</taxon>
        <taxon>Fungi</taxon>
        <taxon>Dikarya</taxon>
        <taxon>Basidiomycota</taxon>
        <taxon>Ustilaginomycotina</taxon>
        <taxon>Exobasidiomycetes</taxon>
        <taxon>Exobasidiales</taxon>
        <taxon>Cryptobasidiaceae</taxon>
        <taxon>Acaromyces</taxon>
    </lineage>
</organism>
<dbReference type="EMBL" id="KZ819635">
    <property type="protein sequence ID" value="PWN91129.1"/>
    <property type="molecule type" value="Genomic_DNA"/>
</dbReference>
<evidence type="ECO:0000313" key="2">
    <source>
        <dbReference type="EMBL" id="PWN91129.1"/>
    </source>
</evidence>
<dbReference type="Proteomes" id="UP000245768">
    <property type="component" value="Unassembled WGS sequence"/>
</dbReference>
<dbReference type="InParanoid" id="A0A316YPB9"/>
<evidence type="ECO:0000313" key="3">
    <source>
        <dbReference type="Proteomes" id="UP000245768"/>
    </source>
</evidence>
<keyword evidence="1" id="KW-0732">Signal</keyword>
<protein>
    <submittedName>
        <fullName evidence="2">Uncharacterized protein</fullName>
    </submittedName>
</protein>
<dbReference type="RefSeq" id="XP_025378327.1">
    <property type="nucleotide sequence ID" value="XM_025523888.1"/>
</dbReference>
<accession>A0A316YPB9</accession>